<reference evidence="1 2" key="1">
    <citation type="submission" date="2017-09" db="EMBL/GenBank/DDBJ databases">
        <title>Depth-based differentiation of microbial function through sediment-hosted aquifers and enrichment of novel symbionts in the deep terrestrial subsurface.</title>
        <authorList>
            <person name="Probst A.J."/>
            <person name="Ladd B."/>
            <person name="Jarett J.K."/>
            <person name="Geller-Mcgrath D.E."/>
            <person name="Sieber C.M."/>
            <person name="Emerson J.B."/>
            <person name="Anantharaman K."/>
            <person name="Thomas B.C."/>
            <person name="Malmstrom R."/>
            <person name="Stieglmeier M."/>
            <person name="Klingl A."/>
            <person name="Woyke T."/>
            <person name="Ryan C.M."/>
            <person name="Banfield J.F."/>
        </authorList>
    </citation>
    <scope>NUCLEOTIDE SEQUENCE [LARGE SCALE GENOMIC DNA]</scope>
    <source>
        <strain evidence="1">CG22_combo_CG10-13_8_21_14_all_34_12</strain>
    </source>
</reference>
<dbReference type="Gene3D" id="3.30.2310.20">
    <property type="entry name" value="RelE-like"/>
    <property type="match status" value="1"/>
</dbReference>
<dbReference type="PANTHER" id="PTHR38813:SF1">
    <property type="entry name" value="TOXIN RELE1-RELATED"/>
    <property type="match status" value="1"/>
</dbReference>
<dbReference type="Proteomes" id="UP000229699">
    <property type="component" value="Unassembled WGS sequence"/>
</dbReference>
<proteinExistence type="predicted"/>
<dbReference type="InterPro" id="IPR052747">
    <property type="entry name" value="TA_system_RelE_toxin"/>
</dbReference>
<sequence>MHKIILTKNAKKELTHLVKKEITIVLNKIYLLDSPFPQNLNIKKLTGSKYFFRLRVGKIRVIFELDNNKKEIWIRKIGYRKDIYRSF</sequence>
<dbReference type="EMBL" id="PCTC01000064">
    <property type="protein sequence ID" value="PIP63340.1"/>
    <property type="molecule type" value="Genomic_DNA"/>
</dbReference>
<protein>
    <submittedName>
        <fullName evidence="1">Type II toxin-antitoxin system mRNA interferase toxin, RelE/StbE family</fullName>
    </submittedName>
</protein>
<dbReference type="PANTHER" id="PTHR38813">
    <property type="match status" value="1"/>
</dbReference>
<organism evidence="1 2">
    <name type="scientific">Candidatus Roizmanbacteria bacterium CG22_combo_CG10-13_8_21_14_all_34_12</name>
    <dbReference type="NCBI Taxonomy" id="1974860"/>
    <lineage>
        <taxon>Bacteria</taxon>
        <taxon>Candidatus Roizmaniibacteriota</taxon>
    </lineage>
</organism>
<dbReference type="AlphaFoldDB" id="A0A2H0C1T8"/>
<dbReference type="InterPro" id="IPR035093">
    <property type="entry name" value="RelE/ParE_toxin_dom_sf"/>
</dbReference>
<name>A0A2H0C1T8_9BACT</name>
<evidence type="ECO:0000313" key="1">
    <source>
        <dbReference type="EMBL" id="PIP63340.1"/>
    </source>
</evidence>
<gene>
    <name evidence="1" type="ORF">COW97_02995</name>
</gene>
<evidence type="ECO:0000313" key="2">
    <source>
        <dbReference type="Proteomes" id="UP000229699"/>
    </source>
</evidence>
<comment type="caution">
    <text evidence="1">The sequence shown here is derived from an EMBL/GenBank/DDBJ whole genome shotgun (WGS) entry which is preliminary data.</text>
</comment>
<dbReference type="SUPFAM" id="SSF143011">
    <property type="entry name" value="RelE-like"/>
    <property type="match status" value="1"/>
</dbReference>
<accession>A0A2H0C1T8</accession>